<dbReference type="Gene3D" id="2.130.10.30">
    <property type="entry name" value="Regulator of chromosome condensation 1/beta-lactamase-inhibitor protein II"/>
    <property type="match status" value="1"/>
</dbReference>
<feature type="repeat" description="RCC1" evidence="3">
    <location>
        <begin position="56"/>
        <end position="104"/>
    </location>
</feature>
<dbReference type="GO" id="GO:0005085">
    <property type="term" value="F:guanyl-nucleotide exchange factor activity"/>
    <property type="evidence" value="ECO:0007669"/>
    <property type="project" value="TreeGrafter"/>
</dbReference>
<proteinExistence type="predicted"/>
<evidence type="ECO:0000313" key="7">
    <source>
        <dbReference type="EMBL" id="CAI2386416.1"/>
    </source>
</evidence>
<evidence type="ECO:0000256" key="1">
    <source>
        <dbReference type="ARBA" id="ARBA00022658"/>
    </source>
</evidence>
<keyword evidence="8" id="KW-1185">Reference proteome</keyword>
<feature type="region of interest" description="Disordered" evidence="5">
    <location>
        <begin position="498"/>
        <end position="664"/>
    </location>
</feature>
<name>A0AAD1Y9A4_EUPCR</name>
<dbReference type="Pfam" id="PF25390">
    <property type="entry name" value="WD40_RLD"/>
    <property type="match status" value="1"/>
</dbReference>
<sequence>MSVVLTYGSGECEQLGLENCPIEIKKPRIIPFFKAPIKIKEIACGGMHTVLLTTQGRVYTWGCNDEGALGREGEACVPEIVTGLGELMTGVTCGDSHSIAYNTNLCQVYSWGLYRNSVSGPIGNIAKTPMRVGEGDLKGLKLKKIVSGSHHTLMLASGRVFAWGDPESGKIGRNIKTRRRNESGLTMQPVGLKRVKDIFCSRNASFAISEDSKENKNLYSWGLNNWGQLGLGHNQETSKPEVIKDFKNKNVLKVTGGDSHTVILVEEETKEGGNNTTRIYTVGLNDEGQLGIGDTYSEYRRNKNETNFKLEDEERKIREETEKKVKEIKEQDTDSKAKQKEINKTNNELKKRLKAIEAERNSLDNSEDAQYFTTAQLVEGITDAFDISAGANYSYAIRQRKPVAKSMEEVKGEESKEVDLKINQLYSWGMGDNYVLCNKDDETVYTPTEVKVNMFRDLNPISVSCGTMHCIMRSIALDEKPEDYGLDPITEKSIEEVANDVEKEIDENRTKEDAKETTQEIKPEKKDLEKVEEAKTELEKAEDKPKETEAKLEPKPEPKAEAKPEAKQESKPEANPEPKPESKPDSKPEPKPDSKPEPKPEAKPEEKPETKIEEKKEENEQSENIQKQEKKNGEKTTENAEEKPKETTEEKPEVKLKKKRRKRKRTILNLQKKQKLFHHQRLRSRKMLKWKTTLELSLLLKQLFRPPLARESRLKKLLTKCLIFQKPASNLSYLCIQIKCKYTGKISLSIFDFEEGAFGFSNFFYSIKHST</sequence>
<keyword evidence="1" id="KW-0344">Guanine-nucleotide releasing factor</keyword>
<dbReference type="AlphaFoldDB" id="A0AAD1Y9A4"/>
<dbReference type="PANTHER" id="PTHR45982:SF1">
    <property type="entry name" value="REGULATOR OF CHROMOSOME CONDENSATION"/>
    <property type="match status" value="1"/>
</dbReference>
<dbReference type="EMBL" id="CAMPGE010028924">
    <property type="protein sequence ID" value="CAI2386416.1"/>
    <property type="molecule type" value="Genomic_DNA"/>
</dbReference>
<keyword evidence="4" id="KW-0175">Coiled coil</keyword>
<evidence type="ECO:0000256" key="4">
    <source>
        <dbReference type="SAM" id="Coils"/>
    </source>
</evidence>
<evidence type="ECO:0000259" key="6">
    <source>
        <dbReference type="Pfam" id="PF25390"/>
    </source>
</evidence>
<dbReference type="SUPFAM" id="SSF50985">
    <property type="entry name" value="RCC1/BLIP-II"/>
    <property type="match status" value="1"/>
</dbReference>
<reference evidence="7" key="1">
    <citation type="submission" date="2023-07" db="EMBL/GenBank/DDBJ databases">
        <authorList>
            <consortium name="AG Swart"/>
            <person name="Singh M."/>
            <person name="Singh A."/>
            <person name="Seah K."/>
            <person name="Emmerich C."/>
        </authorList>
    </citation>
    <scope>NUCLEOTIDE SEQUENCE</scope>
    <source>
        <strain evidence="7">DP1</strain>
    </source>
</reference>
<evidence type="ECO:0000256" key="3">
    <source>
        <dbReference type="PROSITE-ProRule" id="PRU00235"/>
    </source>
</evidence>
<accession>A0AAD1Y9A4</accession>
<dbReference type="GO" id="GO:0005737">
    <property type="term" value="C:cytoplasm"/>
    <property type="evidence" value="ECO:0007669"/>
    <property type="project" value="TreeGrafter"/>
</dbReference>
<dbReference type="InterPro" id="IPR051553">
    <property type="entry name" value="Ran_GTPase-activating"/>
</dbReference>
<protein>
    <recommendedName>
        <fullName evidence="6">RCC1-like domain-containing protein</fullName>
    </recommendedName>
</protein>
<gene>
    <name evidence="7" type="ORF">ECRASSUSDP1_LOCUS28032</name>
</gene>
<dbReference type="PROSITE" id="PS00626">
    <property type="entry name" value="RCC1_2"/>
    <property type="match status" value="1"/>
</dbReference>
<feature type="repeat" description="RCC1" evidence="3">
    <location>
        <begin position="106"/>
        <end position="158"/>
    </location>
</feature>
<feature type="compositionally biased region" description="Basic and acidic residues" evidence="5">
    <location>
        <begin position="498"/>
        <end position="619"/>
    </location>
</feature>
<dbReference type="PROSITE" id="PS50012">
    <property type="entry name" value="RCC1_3"/>
    <property type="match status" value="6"/>
</dbReference>
<feature type="domain" description="RCC1-like" evidence="6">
    <location>
        <begin position="4"/>
        <end position="472"/>
    </location>
</feature>
<feature type="repeat" description="RCC1" evidence="3">
    <location>
        <begin position="423"/>
        <end position="476"/>
    </location>
</feature>
<evidence type="ECO:0000256" key="2">
    <source>
        <dbReference type="ARBA" id="ARBA00022737"/>
    </source>
</evidence>
<dbReference type="InterPro" id="IPR058923">
    <property type="entry name" value="RCC1-like_dom"/>
</dbReference>
<comment type="caution">
    <text evidence="7">The sequence shown here is derived from an EMBL/GenBank/DDBJ whole genome shotgun (WGS) entry which is preliminary data.</text>
</comment>
<evidence type="ECO:0000313" key="8">
    <source>
        <dbReference type="Proteomes" id="UP001295684"/>
    </source>
</evidence>
<organism evidence="7 8">
    <name type="scientific">Euplotes crassus</name>
    <dbReference type="NCBI Taxonomy" id="5936"/>
    <lineage>
        <taxon>Eukaryota</taxon>
        <taxon>Sar</taxon>
        <taxon>Alveolata</taxon>
        <taxon>Ciliophora</taxon>
        <taxon>Intramacronucleata</taxon>
        <taxon>Spirotrichea</taxon>
        <taxon>Hypotrichia</taxon>
        <taxon>Euplotida</taxon>
        <taxon>Euplotidae</taxon>
        <taxon>Moneuplotes</taxon>
    </lineage>
</organism>
<feature type="coiled-coil region" evidence="4">
    <location>
        <begin position="296"/>
        <end position="366"/>
    </location>
</feature>
<dbReference type="PANTHER" id="PTHR45982">
    <property type="entry name" value="REGULATOR OF CHROMOSOME CONDENSATION"/>
    <property type="match status" value="1"/>
</dbReference>
<feature type="repeat" description="RCC1" evidence="3">
    <location>
        <begin position="216"/>
        <end position="267"/>
    </location>
</feature>
<dbReference type="InterPro" id="IPR000408">
    <property type="entry name" value="Reg_chr_condens"/>
</dbReference>
<dbReference type="Proteomes" id="UP001295684">
    <property type="component" value="Unassembled WGS sequence"/>
</dbReference>
<feature type="repeat" description="RCC1" evidence="3">
    <location>
        <begin position="2"/>
        <end position="55"/>
    </location>
</feature>
<feature type="repeat" description="RCC1" evidence="3">
    <location>
        <begin position="158"/>
        <end position="211"/>
    </location>
</feature>
<feature type="compositionally biased region" description="Basic and acidic residues" evidence="5">
    <location>
        <begin position="626"/>
        <end position="655"/>
    </location>
</feature>
<evidence type="ECO:0000256" key="5">
    <source>
        <dbReference type="SAM" id="MobiDB-lite"/>
    </source>
</evidence>
<dbReference type="InterPro" id="IPR009091">
    <property type="entry name" value="RCC1/BLIP-II"/>
</dbReference>
<dbReference type="PRINTS" id="PR00633">
    <property type="entry name" value="RCCNDNSATION"/>
</dbReference>
<keyword evidence="2" id="KW-0677">Repeat</keyword>